<proteinExistence type="inferred from homology"/>
<evidence type="ECO:0000313" key="10">
    <source>
        <dbReference type="EMBL" id="ART75427.1"/>
    </source>
</evidence>
<keyword evidence="5" id="KW-0805">Transcription regulation</keyword>
<name>A0ABM6KG15_9BACI</name>
<dbReference type="PROSITE" id="PS01124">
    <property type="entry name" value="HTH_ARAC_FAMILY_2"/>
    <property type="match status" value="1"/>
</dbReference>
<keyword evidence="6" id="KW-0238">DNA-binding</keyword>
<reference evidence="10 11" key="1">
    <citation type="submission" date="2017-04" db="EMBL/GenBank/DDBJ databases">
        <title>Complete Genome Sequence of the Bacillus horikoshii 20a strain from Cuatro Cienegas, Coahuila, Mexico.</title>
        <authorList>
            <person name="Zarza E."/>
            <person name="Alcaraz L.D."/>
            <person name="Aguilar-Salinas B."/>
            <person name="Islas A."/>
            <person name="Olmedo-Alvarez G."/>
        </authorList>
    </citation>
    <scope>NUCLEOTIDE SEQUENCE [LARGE SCALE GENOMIC DNA]</scope>
    <source>
        <strain evidence="10 11">20a</strain>
    </source>
</reference>
<dbReference type="PRINTS" id="PR00032">
    <property type="entry name" value="HTHARAC"/>
</dbReference>
<dbReference type="Gene3D" id="1.10.10.60">
    <property type="entry name" value="Homeodomain-like"/>
    <property type="match status" value="2"/>
</dbReference>
<dbReference type="InterPro" id="IPR051313">
    <property type="entry name" value="Bact_iron-sidero_bind"/>
</dbReference>
<dbReference type="Gene3D" id="3.40.50.1980">
    <property type="entry name" value="Nitrogenase molybdenum iron protein domain"/>
    <property type="match status" value="2"/>
</dbReference>
<evidence type="ECO:0000259" key="8">
    <source>
        <dbReference type="PROSITE" id="PS01124"/>
    </source>
</evidence>
<dbReference type="InterPro" id="IPR002491">
    <property type="entry name" value="ABC_transptr_periplasmic_BD"/>
</dbReference>
<evidence type="ECO:0000313" key="11">
    <source>
        <dbReference type="Proteomes" id="UP000195573"/>
    </source>
</evidence>
<evidence type="ECO:0000256" key="1">
    <source>
        <dbReference type="ARBA" id="ARBA00004193"/>
    </source>
</evidence>
<dbReference type="InterPro" id="IPR018062">
    <property type="entry name" value="HTH_AraC-typ_CS"/>
</dbReference>
<evidence type="ECO:0000256" key="5">
    <source>
        <dbReference type="ARBA" id="ARBA00023015"/>
    </source>
</evidence>
<evidence type="ECO:0000256" key="7">
    <source>
        <dbReference type="ARBA" id="ARBA00023163"/>
    </source>
</evidence>
<dbReference type="PROSITE" id="PS50983">
    <property type="entry name" value="FE_B12_PBP"/>
    <property type="match status" value="1"/>
</dbReference>
<comment type="similarity">
    <text evidence="2">Belongs to the bacterial solute-binding protein 8 family.</text>
</comment>
<evidence type="ECO:0000256" key="4">
    <source>
        <dbReference type="ARBA" id="ARBA00022729"/>
    </source>
</evidence>
<dbReference type="InterPro" id="IPR018060">
    <property type="entry name" value="HTH_AraC"/>
</dbReference>
<keyword evidence="7" id="KW-0804">Transcription</keyword>
<dbReference type="SUPFAM" id="SSF53807">
    <property type="entry name" value="Helical backbone' metal receptor"/>
    <property type="match status" value="1"/>
</dbReference>
<dbReference type="Pfam" id="PF12833">
    <property type="entry name" value="HTH_18"/>
    <property type="match status" value="1"/>
</dbReference>
<accession>A0ABM6KG15</accession>
<comment type="subcellular location">
    <subcellularLocation>
        <location evidence="1">Cell membrane</location>
        <topology evidence="1">Lipid-anchor</topology>
    </subcellularLocation>
</comment>
<keyword evidence="3" id="KW-0813">Transport</keyword>
<dbReference type="PANTHER" id="PTHR30532">
    <property type="entry name" value="IRON III DICITRATE-BINDING PERIPLASMIC PROTEIN"/>
    <property type="match status" value="1"/>
</dbReference>
<gene>
    <name evidence="10" type="ORF">B4U37_04930</name>
</gene>
<sequence>MTHSFNPIKDACTYMEKYFSDEITLDMLAESAGMTPSYFSKKFKEQLGVSPIQYLLEIRMKVARDLLKEQEQNVKRISQKIGFQDEFYFSRKFKSYYGVSPRLYRKKMVRETKPMKNSILSISSDKRIVVTLQRLADPLIALGINPTAIGCFGTTIENTYLHSHISPLTKDLGEYPPQREAIESTTDVIIADQWRTGEEYREYAEISPTVIISGKDWRDYLQRIAQLFGMEHQGAELLREYEQKVQYAKQKLRQSINEKQVIMLRVLKHELQIYNPSPYGVGGVLYNDLGLKPPEPINSAGTMRTISLSELAILNPDYIFVEIVPWLNGSSEYFQEFIKDSTEWSKINAVRNEKVAFVENNLWVEGDGIIGRTMMVEEILRILSPL</sequence>
<evidence type="ECO:0000256" key="6">
    <source>
        <dbReference type="ARBA" id="ARBA00023125"/>
    </source>
</evidence>
<dbReference type="SUPFAM" id="SSF46689">
    <property type="entry name" value="Homeodomain-like"/>
    <property type="match status" value="2"/>
</dbReference>
<feature type="domain" description="HTH araC/xylS-type" evidence="8">
    <location>
        <begin position="9"/>
        <end position="107"/>
    </location>
</feature>
<dbReference type="SMART" id="SM00342">
    <property type="entry name" value="HTH_ARAC"/>
    <property type="match status" value="1"/>
</dbReference>
<keyword evidence="11" id="KW-1185">Reference proteome</keyword>
<dbReference type="PROSITE" id="PS00041">
    <property type="entry name" value="HTH_ARAC_FAMILY_1"/>
    <property type="match status" value="1"/>
</dbReference>
<evidence type="ECO:0000256" key="3">
    <source>
        <dbReference type="ARBA" id="ARBA00022448"/>
    </source>
</evidence>
<organism evidence="10 11">
    <name type="scientific">Sutcliffiella horikoshii</name>
    <dbReference type="NCBI Taxonomy" id="79883"/>
    <lineage>
        <taxon>Bacteria</taxon>
        <taxon>Bacillati</taxon>
        <taxon>Bacillota</taxon>
        <taxon>Bacilli</taxon>
        <taxon>Bacillales</taxon>
        <taxon>Bacillaceae</taxon>
        <taxon>Sutcliffiella</taxon>
    </lineage>
</organism>
<keyword evidence="4" id="KW-0732">Signal</keyword>
<dbReference type="Proteomes" id="UP000195573">
    <property type="component" value="Chromosome"/>
</dbReference>
<dbReference type="InterPro" id="IPR009057">
    <property type="entry name" value="Homeodomain-like_sf"/>
</dbReference>
<dbReference type="RefSeq" id="WP_088017347.1">
    <property type="nucleotide sequence ID" value="NZ_CP020880.1"/>
</dbReference>
<evidence type="ECO:0000256" key="2">
    <source>
        <dbReference type="ARBA" id="ARBA00008814"/>
    </source>
</evidence>
<evidence type="ECO:0000259" key="9">
    <source>
        <dbReference type="PROSITE" id="PS50983"/>
    </source>
</evidence>
<dbReference type="Pfam" id="PF01497">
    <property type="entry name" value="Peripla_BP_2"/>
    <property type="match status" value="1"/>
</dbReference>
<feature type="domain" description="Fe/B12 periplasmic-binding" evidence="9">
    <location>
        <begin position="127"/>
        <end position="386"/>
    </location>
</feature>
<evidence type="ECO:0008006" key="12">
    <source>
        <dbReference type="Google" id="ProtNLM"/>
    </source>
</evidence>
<protein>
    <recommendedName>
        <fullName evidence="12">AraC family transcriptional regulator</fullName>
    </recommendedName>
</protein>
<dbReference type="PANTHER" id="PTHR30532:SF1">
    <property type="entry name" value="IRON(3+)-HYDROXAMATE-BINDING PROTEIN FHUD"/>
    <property type="match status" value="1"/>
</dbReference>
<dbReference type="GeneID" id="96737772"/>
<dbReference type="InterPro" id="IPR020449">
    <property type="entry name" value="Tscrpt_reg_AraC-type_HTH"/>
</dbReference>
<dbReference type="EMBL" id="CP020880">
    <property type="protein sequence ID" value="ART75427.1"/>
    <property type="molecule type" value="Genomic_DNA"/>
</dbReference>